<dbReference type="CDD" id="cd19495">
    <property type="entry name" value="Elp6"/>
    <property type="match status" value="1"/>
</dbReference>
<reference evidence="3 4" key="1">
    <citation type="submission" date="2023-08" db="EMBL/GenBank/DDBJ databases">
        <title>Black Yeasts Isolated from many extreme environments.</title>
        <authorList>
            <person name="Coleine C."/>
            <person name="Stajich J.E."/>
            <person name="Selbmann L."/>
        </authorList>
    </citation>
    <scope>NUCLEOTIDE SEQUENCE [LARGE SCALE GENOMIC DNA]</scope>
    <source>
        <strain evidence="3 4">CCFEE 5885</strain>
    </source>
</reference>
<dbReference type="PANTHER" id="PTHR16184:SF6">
    <property type="entry name" value="ELONGATOR COMPLEX PROTEIN 6"/>
    <property type="match status" value="1"/>
</dbReference>
<dbReference type="InterPro" id="IPR027417">
    <property type="entry name" value="P-loop_NTPase"/>
</dbReference>
<protein>
    <recommendedName>
        <fullName evidence="5">Elongator complex protein 6</fullName>
    </recommendedName>
</protein>
<comment type="caution">
    <text evidence="3">The sequence shown here is derived from an EMBL/GenBank/DDBJ whole genome shotgun (WGS) entry which is preliminary data.</text>
</comment>
<dbReference type="Proteomes" id="UP001345013">
    <property type="component" value="Unassembled WGS sequence"/>
</dbReference>
<evidence type="ECO:0000313" key="4">
    <source>
        <dbReference type="Proteomes" id="UP001345013"/>
    </source>
</evidence>
<gene>
    <name evidence="3" type="ORF">LTR24_001911</name>
</gene>
<organism evidence="3 4">
    <name type="scientific">Lithohypha guttulata</name>
    <dbReference type="NCBI Taxonomy" id="1690604"/>
    <lineage>
        <taxon>Eukaryota</taxon>
        <taxon>Fungi</taxon>
        <taxon>Dikarya</taxon>
        <taxon>Ascomycota</taxon>
        <taxon>Pezizomycotina</taxon>
        <taxon>Eurotiomycetes</taxon>
        <taxon>Chaetothyriomycetidae</taxon>
        <taxon>Chaetothyriales</taxon>
        <taxon>Trichomeriaceae</taxon>
        <taxon>Lithohypha</taxon>
    </lineage>
</organism>
<sequence length="281" mass="30363">MSSSMPPVLASYVQQCIDDRSLTTLTSVLDTPTNWLLIRFLVSALQKSNHGNSAAAAQSRGAPANNYKVIFVSVFRSFDTWSELARKCGVNLQDAVASSKLCYIDGLAVGGNSPIGAMPLENLTLRDLNLCLISAIKVLSAEDPSSKILVIIDGIDFLLACQPKTSSNDIQQVLLELQSLVHGVVTTCAADSALLHSTDASATPLELEHTTLARGLAHQARWLFQLRPLETGQSKEVSGSIRISRGGAWESNEGARDLVEGEWLFHFRNDEGVKVWGRGEA</sequence>
<dbReference type="Pfam" id="PF09807">
    <property type="entry name" value="ELP6"/>
    <property type="match status" value="1"/>
</dbReference>
<comment type="pathway">
    <text evidence="1">tRNA modification; 5-methoxycarbonylmethyl-2-thiouridine-tRNA biosynthesis.</text>
</comment>
<accession>A0ABR0KK80</accession>
<dbReference type="Gene3D" id="3.40.50.300">
    <property type="entry name" value="P-loop containing nucleotide triphosphate hydrolases"/>
    <property type="match status" value="1"/>
</dbReference>
<evidence type="ECO:0000256" key="1">
    <source>
        <dbReference type="ARBA" id="ARBA00005043"/>
    </source>
</evidence>
<dbReference type="InterPro" id="IPR018627">
    <property type="entry name" value="ELP6"/>
</dbReference>
<name>A0ABR0KK80_9EURO</name>
<evidence type="ECO:0008006" key="5">
    <source>
        <dbReference type="Google" id="ProtNLM"/>
    </source>
</evidence>
<dbReference type="EMBL" id="JAVRRG010000015">
    <property type="protein sequence ID" value="KAK5098090.1"/>
    <property type="molecule type" value="Genomic_DNA"/>
</dbReference>
<evidence type="ECO:0000256" key="2">
    <source>
        <dbReference type="ARBA" id="ARBA00008837"/>
    </source>
</evidence>
<evidence type="ECO:0000313" key="3">
    <source>
        <dbReference type="EMBL" id="KAK5098090.1"/>
    </source>
</evidence>
<comment type="similarity">
    <text evidence="2">Belongs to the ELP6 family.</text>
</comment>
<keyword evidence="4" id="KW-1185">Reference proteome</keyword>
<dbReference type="PANTHER" id="PTHR16184">
    <property type="entry name" value="ELONGATOR COMPLEX PROTEIN 6"/>
    <property type="match status" value="1"/>
</dbReference>
<proteinExistence type="inferred from homology"/>